<evidence type="ECO:0000313" key="1">
    <source>
        <dbReference type="EMBL" id="MDQ7247734.1"/>
    </source>
</evidence>
<keyword evidence="2" id="KW-1185">Reference proteome</keyword>
<organism evidence="1 2">
    <name type="scientific">Dongia sedimenti</name>
    <dbReference type="NCBI Taxonomy" id="3064282"/>
    <lineage>
        <taxon>Bacteria</taxon>
        <taxon>Pseudomonadati</taxon>
        <taxon>Pseudomonadota</taxon>
        <taxon>Alphaproteobacteria</taxon>
        <taxon>Rhodospirillales</taxon>
        <taxon>Dongiaceae</taxon>
        <taxon>Dongia</taxon>
    </lineage>
</organism>
<sequence length="160" mass="17876">MASLLTLHRATVQPGWVDYNNHLNDGYYTVIFSDATTALMAHIGLGPAEREATHHTLFTLEMHTNYLLEVKGGVEVRIDTQFLGHDAKRLHIFHTMHRGDEAEIVATNEQMLLSIDMSGPKAAPFQPPVLAKIEAIWQSHKDLPRHKNAGRAIGLPPKKD</sequence>
<dbReference type="CDD" id="cd00586">
    <property type="entry name" value="4HBT"/>
    <property type="match status" value="1"/>
</dbReference>
<dbReference type="EMBL" id="JAUYVI010000003">
    <property type="protein sequence ID" value="MDQ7247734.1"/>
    <property type="molecule type" value="Genomic_DNA"/>
</dbReference>
<evidence type="ECO:0000313" key="2">
    <source>
        <dbReference type="Proteomes" id="UP001230156"/>
    </source>
</evidence>
<dbReference type="InterPro" id="IPR029069">
    <property type="entry name" value="HotDog_dom_sf"/>
</dbReference>
<dbReference type="RefSeq" id="WP_379955168.1">
    <property type="nucleotide sequence ID" value="NZ_JAUYVI010000003.1"/>
</dbReference>
<name>A0ABU0YJ44_9PROT</name>
<dbReference type="Proteomes" id="UP001230156">
    <property type="component" value="Unassembled WGS sequence"/>
</dbReference>
<dbReference type="Gene3D" id="3.10.129.10">
    <property type="entry name" value="Hotdog Thioesterase"/>
    <property type="match status" value="1"/>
</dbReference>
<proteinExistence type="predicted"/>
<reference evidence="2" key="1">
    <citation type="submission" date="2023-08" db="EMBL/GenBank/DDBJ databases">
        <title>Rhodospirillaceae gen. nov., a novel taxon isolated from the Yangtze River Yuezi River estuary sludge.</title>
        <authorList>
            <person name="Ruan L."/>
        </authorList>
    </citation>
    <scope>NUCLEOTIDE SEQUENCE [LARGE SCALE GENOMIC DNA]</scope>
    <source>
        <strain evidence="2">R-7</strain>
    </source>
</reference>
<comment type="caution">
    <text evidence="1">The sequence shown here is derived from an EMBL/GenBank/DDBJ whole genome shotgun (WGS) entry which is preliminary data.</text>
</comment>
<protein>
    <submittedName>
        <fullName evidence="1">Thioesterase family protein</fullName>
    </submittedName>
</protein>
<dbReference type="SUPFAM" id="SSF54637">
    <property type="entry name" value="Thioesterase/thiol ester dehydrase-isomerase"/>
    <property type="match status" value="1"/>
</dbReference>
<gene>
    <name evidence="1" type="ORF">Q8A70_08650</name>
</gene>
<dbReference type="Pfam" id="PF13279">
    <property type="entry name" value="4HBT_2"/>
    <property type="match status" value="1"/>
</dbReference>
<accession>A0ABU0YJ44</accession>